<feature type="region of interest" description="Disordered" evidence="3">
    <location>
        <begin position="505"/>
        <end position="525"/>
    </location>
</feature>
<dbReference type="InterPro" id="IPR013783">
    <property type="entry name" value="Ig-like_fold"/>
</dbReference>
<proteinExistence type="predicted"/>
<evidence type="ECO:0000256" key="1">
    <source>
        <dbReference type="ARBA" id="ARBA00022729"/>
    </source>
</evidence>
<evidence type="ECO:0000313" key="5">
    <source>
        <dbReference type="EMBL" id="MCF1597342.1"/>
    </source>
</evidence>
<comment type="caution">
    <text evidence="5">The sequence shown here is derived from an EMBL/GenBank/DDBJ whole genome shotgun (WGS) entry which is preliminary data.</text>
</comment>
<name>A0A9X1TN67_STRM4</name>
<dbReference type="EMBL" id="JAKEIP010000141">
    <property type="protein sequence ID" value="MCF1597342.1"/>
    <property type="molecule type" value="Genomic_DNA"/>
</dbReference>
<dbReference type="Pfam" id="PF13385">
    <property type="entry name" value="Laminin_G_3"/>
    <property type="match status" value="1"/>
</dbReference>
<dbReference type="AlphaFoldDB" id="A0A9X1TN67"/>
<evidence type="ECO:0000256" key="3">
    <source>
        <dbReference type="SAM" id="MobiDB-lite"/>
    </source>
</evidence>
<dbReference type="GO" id="GO:0005975">
    <property type="term" value="P:carbohydrate metabolic process"/>
    <property type="evidence" value="ECO:0007669"/>
    <property type="project" value="UniProtKB-ARBA"/>
</dbReference>
<dbReference type="Proteomes" id="UP001139384">
    <property type="component" value="Unassembled WGS sequence"/>
</dbReference>
<protein>
    <submittedName>
        <fullName evidence="5">LamG domain-containing protein</fullName>
    </submittedName>
</protein>
<dbReference type="InterPro" id="IPR013320">
    <property type="entry name" value="ConA-like_dom_sf"/>
</dbReference>
<dbReference type="GO" id="GO:0006955">
    <property type="term" value="P:immune response"/>
    <property type="evidence" value="ECO:0007669"/>
    <property type="project" value="InterPro"/>
</dbReference>
<keyword evidence="2" id="KW-1015">Disulfide bond</keyword>
<feature type="compositionally biased region" description="Polar residues" evidence="3">
    <location>
        <begin position="217"/>
        <end position="229"/>
    </location>
</feature>
<sequence>MSDAEASANDGSSESTQAARDALAAAAATGAQVEVPELRSEYATTYANPDGISFTLEDSAVPVRVKGADGWTTPDATLEVRSDGSVGPKAAAVDLSFSGGGDGSGLLKIARDGRSLSLGWPGELPKPALEGNSALYSEVLPGVDLKLTASVEGFREVLIVKTAEAAASEELAEVSFALDTAGLDVRETATGGMQAVDGDGMSVFRSPKAQMWDSAGSAEQSSLSPQLMTAESDANEEPADGASTTDGSDGPSDGSALALLPIDVSDDELTLTPDADLIENATYPLYIDPTVTWSEAERTLLRSDGYADYAWTNGDDDEGKGMGYCGTYVTGGNAYYCGSGYKQRLYFEFSPSSLKGKHVLDATFRVTETWSMSCTASWVNLTRTNGISSSSDWPGPSSLDLMVDRYVSAGRGSACDPSQPNAAIEFNDNSEETNENLTSTVKNFAAGKFSRLPLMLRATNESDPNSWKRFKNDAVLSVKYVGLPATPTGIGIVTGDGTVCERDSGDPAIVSDPTPSLAATAQTKSGGESDASLKIYFDIDKKAGDGTWSDATAGNGNLRPADGDGYVGDGKKVTIAWSTLSEDVLYRYRAWTRSYYNDGDSWLSGSSNASTTGWCYFQVDPSRPLKPTIAITSPYSECTANACASAGGPGIAASFTFTAGDGDTNVAYQYKLSTDTAWSSEISGNKVTTSVTPDAEGTYRLYARAKDSLGRWGAQNLIDFKVSDGEAPQAEYHFDEASGAAQDTGTAVDADADTLTLSSAGASRDTRARRGTDTGTGAEDTSLLLNGSSGYAETDDAVLDTSKSYTVSAWVRLDDLSKPQMILSQNGSVYSPFYVLYNSSNGYWGMITTGADTTDPAYSSYYMAAPVAANTWTHVAFVYNASTKTMRLIVNGKWYIEKTAATAWSSSGALQIGRGLMEGAYNFPLHGSVDEVRTWQRALSWNEVIRDARLLNPATGDQYAELTAHWDAATAASGSTSLADTSGYGRTLTVSGGATTDGEAIVLDGTDDSASSDAVVDDTASFTVTTVVKPDLEALAEKGTGYVAQVIGKRDKDGTSNWGIFFEVTGSSTVAVETSDGDIVEKTVATGFWHFGRYNDDGTFTSQVSEEATTDSGEVRITGVYNVQDRTAALYLNDNLQYTTVSYSNDSGNESLAVGNGYTSAAWGHWLPGAVSEVRLWAGAASDTEQISQLLGE</sequence>
<dbReference type="RefSeq" id="WP_234765799.1">
    <property type="nucleotide sequence ID" value="NZ_JAKEIP010000141.1"/>
</dbReference>
<feature type="region of interest" description="Disordered" evidence="3">
    <location>
        <begin position="1"/>
        <end position="31"/>
    </location>
</feature>
<gene>
    <name evidence="5" type="ORF">L0P92_27845</name>
</gene>
<feature type="region of interest" description="Disordered" evidence="3">
    <location>
        <begin position="209"/>
        <end position="257"/>
    </location>
</feature>
<dbReference type="PANTHER" id="PTHR46943:SF1">
    <property type="entry name" value="PENTRAXIN-RELATED PROTEIN PTX3"/>
    <property type="match status" value="1"/>
</dbReference>
<dbReference type="SMART" id="SM00560">
    <property type="entry name" value="LamGL"/>
    <property type="match status" value="1"/>
</dbReference>
<feature type="compositionally biased region" description="Low complexity" evidence="3">
    <location>
        <begin position="773"/>
        <end position="782"/>
    </location>
</feature>
<dbReference type="Gene3D" id="2.60.120.200">
    <property type="match status" value="2"/>
</dbReference>
<feature type="compositionally biased region" description="Polar residues" evidence="3">
    <location>
        <begin position="513"/>
        <end position="525"/>
    </location>
</feature>
<organism evidence="5 6">
    <name type="scientific">Streptomyces muensis</name>
    <dbReference type="NCBI Taxonomy" id="1077944"/>
    <lineage>
        <taxon>Bacteria</taxon>
        <taxon>Bacillati</taxon>
        <taxon>Actinomycetota</taxon>
        <taxon>Actinomycetes</taxon>
        <taxon>Kitasatosporales</taxon>
        <taxon>Streptomycetaceae</taxon>
        <taxon>Streptomyces</taxon>
    </lineage>
</organism>
<reference evidence="5" key="1">
    <citation type="submission" date="2022-01" db="EMBL/GenBank/DDBJ databases">
        <title>Draft Genome Sequences of Seven Type Strains of the Genus Streptomyces.</title>
        <authorList>
            <person name="Aziz S."/>
            <person name="Coretto E."/>
            <person name="Chronakova A."/>
            <person name="Sproer C."/>
            <person name="Huber K."/>
            <person name="Nouioui I."/>
            <person name="Gross H."/>
        </authorList>
    </citation>
    <scope>NUCLEOTIDE SEQUENCE</scope>
    <source>
        <strain evidence="5">DSM 103493</strain>
    </source>
</reference>
<evidence type="ECO:0000313" key="6">
    <source>
        <dbReference type="Proteomes" id="UP001139384"/>
    </source>
</evidence>
<feature type="region of interest" description="Disordered" evidence="3">
    <location>
        <begin position="756"/>
        <end position="785"/>
    </location>
</feature>
<dbReference type="SUPFAM" id="SSF49899">
    <property type="entry name" value="Concanavalin A-like lectins/glucanases"/>
    <property type="match status" value="2"/>
</dbReference>
<dbReference type="Gene3D" id="2.60.40.10">
    <property type="entry name" value="Immunoglobulins"/>
    <property type="match status" value="1"/>
</dbReference>
<feature type="compositionally biased region" description="Low complexity" evidence="3">
    <location>
        <begin position="18"/>
        <end position="31"/>
    </location>
</feature>
<evidence type="ECO:0000259" key="4">
    <source>
        <dbReference type="SMART" id="SM00560"/>
    </source>
</evidence>
<keyword evidence="1" id="KW-0732">Signal</keyword>
<evidence type="ECO:0000256" key="2">
    <source>
        <dbReference type="ARBA" id="ARBA00023157"/>
    </source>
</evidence>
<dbReference type="InterPro" id="IPR006558">
    <property type="entry name" value="LamG-like"/>
</dbReference>
<accession>A0A9X1TN67</accession>
<dbReference type="PANTHER" id="PTHR46943">
    <property type="entry name" value="PENTRAXIN-RELATED PROTEIN PTX3"/>
    <property type="match status" value="1"/>
</dbReference>
<dbReference type="InterPro" id="IPR042837">
    <property type="entry name" value="PTX3"/>
</dbReference>
<feature type="domain" description="LamG-like jellyroll fold" evidence="4">
    <location>
        <begin position="803"/>
        <end position="942"/>
    </location>
</feature>
<keyword evidence="6" id="KW-1185">Reference proteome</keyword>